<dbReference type="Proteomes" id="UP000053144">
    <property type="component" value="Chromosome 1"/>
</dbReference>
<feature type="compositionally biased region" description="Low complexity" evidence="1">
    <location>
        <begin position="40"/>
        <end position="51"/>
    </location>
</feature>
<organism evidence="2 3">
    <name type="scientific">Phaseolus angularis</name>
    <name type="common">Azuki bean</name>
    <name type="synonym">Vigna angularis</name>
    <dbReference type="NCBI Taxonomy" id="3914"/>
    <lineage>
        <taxon>Eukaryota</taxon>
        <taxon>Viridiplantae</taxon>
        <taxon>Streptophyta</taxon>
        <taxon>Embryophyta</taxon>
        <taxon>Tracheophyta</taxon>
        <taxon>Spermatophyta</taxon>
        <taxon>Magnoliopsida</taxon>
        <taxon>eudicotyledons</taxon>
        <taxon>Gunneridae</taxon>
        <taxon>Pentapetalae</taxon>
        <taxon>rosids</taxon>
        <taxon>fabids</taxon>
        <taxon>Fabales</taxon>
        <taxon>Fabaceae</taxon>
        <taxon>Papilionoideae</taxon>
        <taxon>50 kb inversion clade</taxon>
        <taxon>NPAAA clade</taxon>
        <taxon>indigoferoid/millettioid clade</taxon>
        <taxon>Phaseoleae</taxon>
        <taxon>Vigna</taxon>
    </lineage>
</organism>
<dbReference type="EMBL" id="CM003371">
    <property type="protein sequence ID" value="KOM31796.1"/>
    <property type="molecule type" value="Genomic_DNA"/>
</dbReference>
<protein>
    <submittedName>
        <fullName evidence="2">Uncharacterized protein</fullName>
    </submittedName>
</protein>
<feature type="region of interest" description="Disordered" evidence="1">
    <location>
        <begin position="29"/>
        <end position="57"/>
    </location>
</feature>
<dbReference type="AlphaFoldDB" id="A0A0L9TMV3"/>
<evidence type="ECO:0000313" key="2">
    <source>
        <dbReference type="EMBL" id="KOM31796.1"/>
    </source>
</evidence>
<name>A0A0L9TMV3_PHAAN</name>
<dbReference type="Gramene" id="KOM31796">
    <property type="protein sequence ID" value="KOM31796"/>
    <property type="gene ID" value="LR48_Vigan01g135200"/>
</dbReference>
<sequence>MAFTGPTKCTIQRKWKLTAETSFSATHEIPTQGAHGSKVSSNSSHLASPLSNKEEGAQEEMKLTACISRGSSLGVATSGRWSGVLGQLQQHQNPWQLDRKWRGVHVNGAAAHGNLHTDMELSVSSSRVGSIWFKLGFKQRARTTAWLLASSLHTYTNTSRMERTHDSKLRVAVSEENS</sequence>
<gene>
    <name evidence="2" type="ORF">LR48_Vigan01g135200</name>
</gene>
<reference evidence="3" key="1">
    <citation type="journal article" date="2015" name="Proc. Natl. Acad. Sci. U.S.A.">
        <title>Genome sequencing of adzuki bean (Vigna angularis) provides insight into high starch and low fat accumulation and domestication.</title>
        <authorList>
            <person name="Yang K."/>
            <person name="Tian Z."/>
            <person name="Chen C."/>
            <person name="Luo L."/>
            <person name="Zhao B."/>
            <person name="Wang Z."/>
            <person name="Yu L."/>
            <person name="Li Y."/>
            <person name="Sun Y."/>
            <person name="Li W."/>
            <person name="Chen Y."/>
            <person name="Li Y."/>
            <person name="Zhang Y."/>
            <person name="Ai D."/>
            <person name="Zhao J."/>
            <person name="Shang C."/>
            <person name="Ma Y."/>
            <person name="Wu B."/>
            <person name="Wang M."/>
            <person name="Gao L."/>
            <person name="Sun D."/>
            <person name="Zhang P."/>
            <person name="Guo F."/>
            <person name="Wang W."/>
            <person name="Li Y."/>
            <person name="Wang J."/>
            <person name="Varshney R.K."/>
            <person name="Wang J."/>
            <person name="Ling H.Q."/>
            <person name="Wan P."/>
        </authorList>
    </citation>
    <scope>NUCLEOTIDE SEQUENCE</scope>
    <source>
        <strain evidence="3">cv. Jingnong 6</strain>
    </source>
</reference>
<proteinExistence type="predicted"/>
<evidence type="ECO:0000256" key="1">
    <source>
        <dbReference type="SAM" id="MobiDB-lite"/>
    </source>
</evidence>
<accession>A0A0L9TMV3</accession>
<evidence type="ECO:0000313" key="3">
    <source>
        <dbReference type="Proteomes" id="UP000053144"/>
    </source>
</evidence>